<keyword evidence="5" id="KW-1185">Reference proteome</keyword>
<gene>
    <name evidence="4" type="ORF">FVE85_7418</name>
</gene>
<dbReference type="EMBL" id="VRMN01000001">
    <property type="protein sequence ID" value="KAA8499833.1"/>
    <property type="molecule type" value="Genomic_DNA"/>
</dbReference>
<protein>
    <recommendedName>
        <fullName evidence="3">Plastid lipid-associated protein/fibrillin conserved domain-containing protein</fullName>
    </recommendedName>
</protein>
<comment type="subcellular location">
    <subcellularLocation>
        <location evidence="1">Plastid</location>
    </subcellularLocation>
</comment>
<evidence type="ECO:0000259" key="3">
    <source>
        <dbReference type="Pfam" id="PF04755"/>
    </source>
</evidence>
<comment type="caution">
    <text evidence="4">The sequence shown here is derived from an EMBL/GenBank/DDBJ whole genome shotgun (WGS) entry which is preliminary data.</text>
</comment>
<sequence length="203" mass="22938">MFETKDTSAAVDSEDFDEAFEEACELVRDIRMGIEFDEDGCEQDDEIEEVLEEIEELSTGEVNLGSGEQLAESWALLYTSSSIARYHRGMSSLHKNFPGGRCEHITLTINEQDGFGELVETINTLGGLKPKVRVNFSWDIKGTNRVVLQLDRLKLGPTSFYADSWKPLRAFTTFDVTFINSQALVCRGATGQLYFWKRAEKVE</sequence>
<evidence type="ECO:0000313" key="5">
    <source>
        <dbReference type="Proteomes" id="UP000324585"/>
    </source>
</evidence>
<proteinExistence type="predicted"/>
<dbReference type="OMA" id="RCEHITL"/>
<dbReference type="AlphaFoldDB" id="A0A5J4ZAR5"/>
<dbReference type="Proteomes" id="UP000324585">
    <property type="component" value="Unassembled WGS sequence"/>
</dbReference>
<dbReference type="GO" id="GO:0009536">
    <property type="term" value="C:plastid"/>
    <property type="evidence" value="ECO:0007669"/>
    <property type="project" value="UniProtKB-SubCell"/>
</dbReference>
<evidence type="ECO:0000313" key="4">
    <source>
        <dbReference type="EMBL" id="KAA8499833.1"/>
    </source>
</evidence>
<keyword evidence="2" id="KW-0934">Plastid</keyword>
<evidence type="ECO:0000256" key="2">
    <source>
        <dbReference type="ARBA" id="ARBA00022640"/>
    </source>
</evidence>
<dbReference type="OrthoDB" id="189024at2759"/>
<name>A0A5J4ZAR5_PORPP</name>
<dbReference type="InterPro" id="IPR006843">
    <property type="entry name" value="PAP/fibrillin_dom"/>
</dbReference>
<feature type="domain" description="Plastid lipid-associated protein/fibrillin conserved" evidence="3">
    <location>
        <begin position="42"/>
        <end position="171"/>
    </location>
</feature>
<reference evidence="5" key="1">
    <citation type="journal article" date="2019" name="Nat. Commun.">
        <title>Expansion of phycobilisome linker gene families in mesophilic red algae.</title>
        <authorList>
            <person name="Lee J."/>
            <person name="Kim D."/>
            <person name="Bhattacharya D."/>
            <person name="Yoon H.S."/>
        </authorList>
    </citation>
    <scope>NUCLEOTIDE SEQUENCE [LARGE SCALE GENOMIC DNA]</scope>
    <source>
        <strain evidence="5">CCMP 1328</strain>
    </source>
</reference>
<evidence type="ECO:0000256" key="1">
    <source>
        <dbReference type="ARBA" id="ARBA00004474"/>
    </source>
</evidence>
<organism evidence="4 5">
    <name type="scientific">Porphyridium purpureum</name>
    <name type="common">Red alga</name>
    <name type="synonym">Porphyridium cruentum</name>
    <dbReference type="NCBI Taxonomy" id="35688"/>
    <lineage>
        <taxon>Eukaryota</taxon>
        <taxon>Rhodophyta</taxon>
        <taxon>Bangiophyceae</taxon>
        <taxon>Porphyridiales</taxon>
        <taxon>Porphyridiaceae</taxon>
        <taxon>Porphyridium</taxon>
    </lineage>
</organism>
<accession>A0A5J4ZAR5</accession>
<dbReference type="Pfam" id="PF04755">
    <property type="entry name" value="PAP_fibrillin"/>
    <property type="match status" value="1"/>
</dbReference>